<evidence type="ECO:0000259" key="5">
    <source>
        <dbReference type="Pfam" id="PF07731"/>
    </source>
</evidence>
<dbReference type="CDD" id="cd13904">
    <property type="entry name" value="CuRO_3_Diphenol_Ox"/>
    <property type="match status" value="1"/>
</dbReference>
<comment type="similarity">
    <text evidence="1">Belongs to the multicopper oxidase family.</text>
</comment>
<dbReference type="InterPro" id="IPR045087">
    <property type="entry name" value="Cu-oxidase_fam"/>
</dbReference>
<dbReference type="InterPro" id="IPR011707">
    <property type="entry name" value="Cu-oxidase-like_N"/>
</dbReference>
<reference evidence="7" key="1">
    <citation type="submission" date="2021-03" db="EMBL/GenBank/DDBJ databases">
        <title>Draft genome sequence of rust myrtle Austropuccinia psidii MF-1, a brazilian biotype.</title>
        <authorList>
            <person name="Quecine M.C."/>
            <person name="Pachon D.M.R."/>
            <person name="Bonatelli M.L."/>
            <person name="Correr F.H."/>
            <person name="Franceschini L.M."/>
            <person name="Leite T.F."/>
            <person name="Margarido G.R.A."/>
            <person name="Almeida C.A."/>
            <person name="Ferrarezi J.A."/>
            <person name="Labate C.A."/>
        </authorList>
    </citation>
    <scope>NUCLEOTIDE SEQUENCE</scope>
    <source>
        <strain evidence="7">MF-1</strain>
    </source>
</reference>
<accession>A0A9Q3I8U7</accession>
<evidence type="ECO:0000313" key="8">
    <source>
        <dbReference type="Proteomes" id="UP000765509"/>
    </source>
</evidence>
<keyword evidence="3" id="KW-0325">Glycoprotein</keyword>
<keyword evidence="2" id="KW-0186">Copper</keyword>
<comment type="caution">
    <text evidence="7">The sequence shown here is derived from an EMBL/GenBank/DDBJ whole genome shotgun (WGS) entry which is preliminary data.</text>
</comment>
<evidence type="ECO:0000256" key="3">
    <source>
        <dbReference type="ARBA" id="ARBA00023180"/>
    </source>
</evidence>
<dbReference type="Gene3D" id="2.60.40.420">
    <property type="entry name" value="Cupredoxins - blue copper proteins"/>
    <property type="match status" value="3"/>
</dbReference>
<name>A0A9Q3I8U7_9BASI</name>
<dbReference type="Proteomes" id="UP000765509">
    <property type="component" value="Unassembled WGS sequence"/>
</dbReference>
<evidence type="ECO:0008006" key="9">
    <source>
        <dbReference type="Google" id="ProtNLM"/>
    </source>
</evidence>
<feature type="domain" description="Plastocyanin-like" evidence="4">
    <location>
        <begin position="210"/>
        <end position="303"/>
    </location>
</feature>
<evidence type="ECO:0000313" key="7">
    <source>
        <dbReference type="EMBL" id="MBW0530064.1"/>
    </source>
</evidence>
<feature type="domain" description="Plastocyanin-like" evidence="6">
    <location>
        <begin position="65"/>
        <end position="174"/>
    </location>
</feature>
<dbReference type="SUPFAM" id="SSF49503">
    <property type="entry name" value="Cupredoxins"/>
    <property type="match status" value="2"/>
</dbReference>
<feature type="domain" description="Plastocyanin-like" evidence="5">
    <location>
        <begin position="448"/>
        <end position="556"/>
    </location>
</feature>
<dbReference type="PANTHER" id="PTHR11709:SF414">
    <property type="entry name" value="ADR239WP"/>
    <property type="match status" value="1"/>
</dbReference>
<evidence type="ECO:0000256" key="2">
    <source>
        <dbReference type="ARBA" id="ARBA00023008"/>
    </source>
</evidence>
<proteinExistence type="inferred from homology"/>
<dbReference type="Pfam" id="PF07731">
    <property type="entry name" value="Cu-oxidase_2"/>
    <property type="match status" value="1"/>
</dbReference>
<organism evidence="7 8">
    <name type="scientific">Austropuccinia psidii MF-1</name>
    <dbReference type="NCBI Taxonomy" id="1389203"/>
    <lineage>
        <taxon>Eukaryota</taxon>
        <taxon>Fungi</taxon>
        <taxon>Dikarya</taxon>
        <taxon>Basidiomycota</taxon>
        <taxon>Pucciniomycotina</taxon>
        <taxon>Pucciniomycetes</taxon>
        <taxon>Pucciniales</taxon>
        <taxon>Sphaerophragmiaceae</taxon>
        <taxon>Austropuccinia</taxon>
    </lineage>
</organism>
<dbReference type="InterPro" id="IPR008972">
    <property type="entry name" value="Cupredoxin"/>
</dbReference>
<evidence type="ECO:0000256" key="1">
    <source>
        <dbReference type="ARBA" id="ARBA00010609"/>
    </source>
</evidence>
<keyword evidence="8" id="KW-1185">Reference proteome</keyword>
<dbReference type="OrthoDB" id="2121828at2759"/>
<feature type="non-terminal residue" evidence="7">
    <location>
        <position position="1"/>
    </location>
</feature>
<dbReference type="Pfam" id="PF00394">
    <property type="entry name" value="Cu-oxidase"/>
    <property type="match status" value="1"/>
</dbReference>
<dbReference type="AlphaFoldDB" id="A0A9Q3I8U7"/>
<dbReference type="GO" id="GO:0016491">
    <property type="term" value="F:oxidoreductase activity"/>
    <property type="evidence" value="ECO:0007669"/>
    <property type="project" value="InterPro"/>
</dbReference>
<protein>
    <recommendedName>
        <fullName evidence="9">Laccase</fullName>
    </recommendedName>
</protein>
<dbReference type="EMBL" id="AVOT02035661">
    <property type="protein sequence ID" value="MBW0530064.1"/>
    <property type="molecule type" value="Genomic_DNA"/>
</dbReference>
<dbReference type="InterPro" id="IPR011706">
    <property type="entry name" value="Cu-oxidase_C"/>
</dbReference>
<dbReference type="PANTHER" id="PTHR11709">
    <property type="entry name" value="MULTI-COPPER OXIDASE"/>
    <property type="match status" value="1"/>
</dbReference>
<sequence length="585" mass="64573">MCYFDSFKFKSSNLKNFGCLIFFLLTYCFNNAHSILFNHKELYLSSHNFKISSITQRRKFQFIITNTSGAPDGYTRPMLVINNQYPAPLIECNEGDTLEISLKNTLDTDVSIHWHGIWQTGTPWMDGVYHNVQCPQRALLLMSLTSQINSEHSAHARNLAIDGISGPLIIHSQKDPLVKGRDFDNDYILFITVSTVILDGMLSPSGYFGTQAAPSANSALINGIGRFNCTFATAGSQCRTPIKPLELVVAPNQKTRLRLIQAGSHAMFWFSADQHLLNVVEADSTGVSGPTNLRRLQFHNGQRKVKSNGSSFYLRAAMDTDCWAWLAPGIPGPDATALAIVRVTSKPKPINPQLPSTRDWNDTVGGKCIDLNINTLRPLLKQNACNNVLGTMFFNTSLGTIIRPNPQNASKLDSLTRFFVDNTTWTTFRYRPILQDLLKGGKGFINNSEVTALTLDKVGCYDIVINNLDAAIDHPLHLHGVDSHLVAQGNGTIGPRNLSRVSFQINNPLRRDTYVVGGGNYLIVRVEAHNPGVWILHCHIGWHLAAGFAGMIVMQPSEIAKMKLPAANQALCAGSNPTNINTTEP</sequence>
<dbReference type="GO" id="GO:0005507">
    <property type="term" value="F:copper ion binding"/>
    <property type="evidence" value="ECO:0007669"/>
    <property type="project" value="InterPro"/>
</dbReference>
<evidence type="ECO:0000259" key="4">
    <source>
        <dbReference type="Pfam" id="PF00394"/>
    </source>
</evidence>
<gene>
    <name evidence="7" type="ORF">O181_069779</name>
</gene>
<evidence type="ECO:0000259" key="6">
    <source>
        <dbReference type="Pfam" id="PF07732"/>
    </source>
</evidence>
<dbReference type="InterPro" id="IPR001117">
    <property type="entry name" value="Cu-oxidase_2nd"/>
</dbReference>
<dbReference type="Pfam" id="PF07732">
    <property type="entry name" value="Cu-oxidase_3"/>
    <property type="match status" value="1"/>
</dbReference>